<evidence type="ECO:0000256" key="2">
    <source>
        <dbReference type="ARBA" id="ARBA00022777"/>
    </source>
</evidence>
<dbReference type="AlphaFoldDB" id="A0A5P9Q802"/>
<dbReference type="InterPro" id="IPR017205">
    <property type="entry name" value="Sig_transdc_His_kinase_ChrS"/>
</dbReference>
<dbReference type="InterPro" id="IPR050482">
    <property type="entry name" value="Sensor_HK_TwoCompSys"/>
</dbReference>
<dbReference type="PIRSF" id="PIRSF037434">
    <property type="entry name" value="STHK_ChrS"/>
    <property type="match status" value="1"/>
</dbReference>
<reference evidence="6 7" key="1">
    <citation type="submission" date="2019-10" db="EMBL/GenBank/DDBJ databases">
        <title>Genome sequence of Luteimicrobium xylanilyticum HY-24.</title>
        <authorList>
            <person name="Kim D.Y."/>
            <person name="Park H.-Y."/>
        </authorList>
    </citation>
    <scope>NUCLEOTIDE SEQUENCE [LARGE SCALE GENOMIC DNA]</scope>
    <source>
        <strain evidence="6 7">HY-24</strain>
    </source>
</reference>
<feature type="transmembrane region" description="Helical" evidence="4">
    <location>
        <begin position="77"/>
        <end position="103"/>
    </location>
</feature>
<keyword evidence="4" id="KW-1133">Transmembrane helix</keyword>
<dbReference type="Proteomes" id="UP000326702">
    <property type="component" value="Chromosome"/>
</dbReference>
<feature type="transmembrane region" description="Helical" evidence="4">
    <location>
        <begin position="115"/>
        <end position="132"/>
    </location>
</feature>
<proteinExistence type="predicted"/>
<evidence type="ECO:0000256" key="1">
    <source>
        <dbReference type="ARBA" id="ARBA00022679"/>
    </source>
</evidence>
<dbReference type="InterPro" id="IPR011712">
    <property type="entry name" value="Sig_transdc_His_kin_sub3_dim/P"/>
</dbReference>
<evidence type="ECO:0000313" key="6">
    <source>
        <dbReference type="EMBL" id="QFU97551.1"/>
    </source>
</evidence>
<sequence>MPYSTEDPWWSRIDRVGRRLLLPALAVSALLAVLSEQSGYGSARRLQVGLALTALTAVWVLLFPARPRRYGAVGDGVIFTIHVVLSAVLTGFNPWFAVFAWTGFVIADERVPRRALPWAVVPVALVLGASQVGGFPDSLGACLVWFLVAAVNYGIAMALYVNIERGVQRNAELARANLRLEAVIAENAGLHAQLVAQAREAGVQDERQRLAGEIHDTLAQGLAGIVTQLEAADGAPDDGARLAHLDRARALARESLTEARRSVRALRPEQLERATLAEALAEHAVEWTRASGVPVQLEVTGAVLPLPDDVGSALFRVAQEALTNVAKHARASRVGVTLTYLSDVVVLDVRDDGVGFEPGERTPGRGGTTPASDGGYGLVGMVARLSRVGGTLTLEAAPGEGVALSASVPTQKGTL</sequence>
<evidence type="ECO:0000259" key="5">
    <source>
        <dbReference type="SMART" id="SM00387"/>
    </source>
</evidence>
<keyword evidence="3" id="KW-0902">Two-component regulatory system</keyword>
<keyword evidence="1 6" id="KW-0808">Transferase</keyword>
<dbReference type="Gene3D" id="3.30.565.10">
    <property type="entry name" value="Histidine kinase-like ATPase, C-terminal domain"/>
    <property type="match status" value="1"/>
</dbReference>
<dbReference type="Pfam" id="PF07730">
    <property type="entry name" value="HisKA_3"/>
    <property type="match status" value="1"/>
</dbReference>
<dbReference type="SMART" id="SM00387">
    <property type="entry name" value="HATPase_c"/>
    <property type="match status" value="1"/>
</dbReference>
<keyword evidence="4" id="KW-0472">Membrane</keyword>
<dbReference type="SUPFAM" id="SSF55874">
    <property type="entry name" value="ATPase domain of HSP90 chaperone/DNA topoisomerase II/histidine kinase"/>
    <property type="match status" value="1"/>
</dbReference>
<feature type="domain" description="Histidine kinase/HSP90-like ATPase" evidence="5">
    <location>
        <begin position="309"/>
        <end position="412"/>
    </location>
</feature>
<dbReference type="EC" id="2.7.13.3" evidence="6"/>
<dbReference type="InterPro" id="IPR003594">
    <property type="entry name" value="HATPase_dom"/>
</dbReference>
<dbReference type="CDD" id="cd16917">
    <property type="entry name" value="HATPase_UhpB-NarQ-NarX-like"/>
    <property type="match status" value="1"/>
</dbReference>
<name>A0A5P9Q802_9MICO</name>
<dbReference type="GO" id="GO:0000155">
    <property type="term" value="F:phosphorelay sensor kinase activity"/>
    <property type="evidence" value="ECO:0007669"/>
    <property type="project" value="InterPro"/>
</dbReference>
<dbReference type="KEGG" id="lxl:KDY119_01050"/>
<feature type="transmembrane region" description="Helical" evidence="4">
    <location>
        <begin position="46"/>
        <end position="65"/>
    </location>
</feature>
<dbReference type="InterPro" id="IPR036890">
    <property type="entry name" value="HATPase_C_sf"/>
</dbReference>
<evidence type="ECO:0000313" key="7">
    <source>
        <dbReference type="Proteomes" id="UP000326702"/>
    </source>
</evidence>
<keyword evidence="7" id="KW-1185">Reference proteome</keyword>
<protein>
    <submittedName>
        <fullName evidence="6">Histidine kinase</fullName>
        <ecNumber evidence="6">2.7.13.3</ecNumber>
    </submittedName>
</protein>
<evidence type="ECO:0000256" key="4">
    <source>
        <dbReference type="SAM" id="Phobius"/>
    </source>
</evidence>
<feature type="transmembrane region" description="Helical" evidence="4">
    <location>
        <begin position="138"/>
        <end position="161"/>
    </location>
</feature>
<organism evidence="6 7">
    <name type="scientific">Luteimicrobium xylanilyticum</name>
    <dbReference type="NCBI Taxonomy" id="1133546"/>
    <lineage>
        <taxon>Bacteria</taxon>
        <taxon>Bacillati</taxon>
        <taxon>Actinomycetota</taxon>
        <taxon>Actinomycetes</taxon>
        <taxon>Micrococcales</taxon>
        <taxon>Luteimicrobium</taxon>
    </lineage>
</organism>
<keyword evidence="2 6" id="KW-0418">Kinase</keyword>
<dbReference type="EMBL" id="CP045529">
    <property type="protein sequence ID" value="QFU97551.1"/>
    <property type="molecule type" value="Genomic_DNA"/>
</dbReference>
<feature type="transmembrane region" description="Helical" evidence="4">
    <location>
        <begin position="16"/>
        <end position="34"/>
    </location>
</feature>
<evidence type="ECO:0000256" key="3">
    <source>
        <dbReference type="ARBA" id="ARBA00023012"/>
    </source>
</evidence>
<dbReference type="Pfam" id="PF02518">
    <property type="entry name" value="HATPase_c"/>
    <property type="match status" value="1"/>
</dbReference>
<dbReference type="GO" id="GO:0046983">
    <property type="term" value="F:protein dimerization activity"/>
    <property type="evidence" value="ECO:0007669"/>
    <property type="project" value="InterPro"/>
</dbReference>
<dbReference type="Gene3D" id="1.20.5.1930">
    <property type="match status" value="1"/>
</dbReference>
<accession>A0A5P9Q802</accession>
<dbReference type="GO" id="GO:0016020">
    <property type="term" value="C:membrane"/>
    <property type="evidence" value="ECO:0007669"/>
    <property type="project" value="InterPro"/>
</dbReference>
<gene>
    <name evidence="6" type="primary">ydfH</name>
    <name evidence="6" type="ORF">KDY119_01050</name>
</gene>
<keyword evidence="4" id="KW-0812">Transmembrane</keyword>
<dbReference type="PANTHER" id="PTHR24421:SF62">
    <property type="entry name" value="SENSORY TRANSDUCTION HISTIDINE KINASE"/>
    <property type="match status" value="1"/>
</dbReference>
<dbReference type="PANTHER" id="PTHR24421">
    <property type="entry name" value="NITRATE/NITRITE SENSOR PROTEIN NARX-RELATED"/>
    <property type="match status" value="1"/>
</dbReference>